<dbReference type="NCBIfam" id="TIGR02290">
    <property type="entry name" value="M3_fam_3"/>
    <property type="match status" value="1"/>
</dbReference>
<dbReference type="InterPro" id="IPR011977">
    <property type="entry name" value="Pept_M3B_clade3"/>
</dbReference>
<evidence type="ECO:0000256" key="3">
    <source>
        <dbReference type="ARBA" id="ARBA00022801"/>
    </source>
</evidence>
<evidence type="ECO:0000256" key="4">
    <source>
        <dbReference type="ARBA" id="ARBA00022833"/>
    </source>
</evidence>
<dbReference type="InterPro" id="IPR013647">
    <property type="entry name" value="OligopepF_N_dom"/>
</dbReference>
<dbReference type="CDD" id="cd09610">
    <property type="entry name" value="M3B_PepF"/>
    <property type="match status" value="1"/>
</dbReference>
<evidence type="ECO:0000256" key="1">
    <source>
        <dbReference type="ARBA" id="ARBA00022670"/>
    </source>
</evidence>
<dbReference type="GO" id="GO:0004222">
    <property type="term" value="F:metalloendopeptidase activity"/>
    <property type="evidence" value="ECO:0007669"/>
    <property type="project" value="InterPro"/>
</dbReference>
<evidence type="ECO:0000313" key="9">
    <source>
        <dbReference type="EMBL" id="MCS3865201.1"/>
    </source>
</evidence>
<keyword evidence="3 6" id="KW-0378">Hydrolase</keyword>
<dbReference type="GO" id="GO:0006508">
    <property type="term" value="P:proteolysis"/>
    <property type="evidence" value="ECO:0007669"/>
    <property type="project" value="UniProtKB-KW"/>
</dbReference>
<dbReference type="SUPFAM" id="SSF55486">
    <property type="entry name" value="Metalloproteases ('zincins'), catalytic domain"/>
    <property type="match status" value="1"/>
</dbReference>
<dbReference type="RefSeq" id="WP_118838712.1">
    <property type="nucleotide sequence ID" value="NZ_CP030356.1"/>
</dbReference>
<dbReference type="Gene3D" id="1.10.1370.20">
    <property type="entry name" value="Oligoendopeptidase f, C-terminal domain"/>
    <property type="match status" value="1"/>
</dbReference>
<evidence type="ECO:0000256" key="6">
    <source>
        <dbReference type="RuleBase" id="RU003435"/>
    </source>
</evidence>
<dbReference type="PANTHER" id="PTHR11804:SF5">
    <property type="entry name" value="OLIGOENDOPEPTIDASE F"/>
    <property type="match status" value="1"/>
</dbReference>
<dbReference type="EC" id="3.4.24.-" evidence="9"/>
<feature type="domain" description="Oligopeptidase F N-terminal" evidence="8">
    <location>
        <begin position="113"/>
        <end position="181"/>
    </location>
</feature>
<evidence type="ECO:0000313" key="10">
    <source>
        <dbReference type="Proteomes" id="UP001155034"/>
    </source>
</evidence>
<dbReference type="Gene3D" id="1.20.140.70">
    <property type="entry name" value="Oligopeptidase f, N-terminal domain"/>
    <property type="match status" value="1"/>
</dbReference>
<dbReference type="InterPro" id="IPR045090">
    <property type="entry name" value="Pept_M3A_M3B"/>
</dbReference>
<dbReference type="InterPro" id="IPR001567">
    <property type="entry name" value="Pept_M3A_M3B_dom"/>
</dbReference>
<dbReference type="Pfam" id="PF01432">
    <property type="entry name" value="Peptidase_M3"/>
    <property type="match status" value="1"/>
</dbReference>
<dbReference type="GO" id="GO:0006518">
    <property type="term" value="P:peptide metabolic process"/>
    <property type="evidence" value="ECO:0007669"/>
    <property type="project" value="TreeGrafter"/>
</dbReference>
<proteinExistence type="inferred from homology"/>
<dbReference type="InterPro" id="IPR042088">
    <property type="entry name" value="OligoPept_F_C"/>
</dbReference>
<evidence type="ECO:0000259" key="8">
    <source>
        <dbReference type="Pfam" id="PF08439"/>
    </source>
</evidence>
<dbReference type="AlphaFoldDB" id="A0A9X2PNV0"/>
<dbReference type="EMBL" id="JANTYZ010000004">
    <property type="protein sequence ID" value="MCS3865201.1"/>
    <property type="molecule type" value="Genomic_DNA"/>
</dbReference>
<evidence type="ECO:0000256" key="2">
    <source>
        <dbReference type="ARBA" id="ARBA00022723"/>
    </source>
</evidence>
<protein>
    <submittedName>
        <fullName evidence="9">Oligoendopeptidase F</fullName>
        <ecNumber evidence="9">3.4.24.-</ecNumber>
    </submittedName>
</protein>
<comment type="cofactor">
    <cofactor evidence="6">
        <name>Zn(2+)</name>
        <dbReference type="ChEBI" id="CHEBI:29105"/>
    </cofactor>
    <text evidence="6">Binds 1 zinc ion.</text>
</comment>
<comment type="similarity">
    <text evidence="6">Belongs to the peptidase M3 family.</text>
</comment>
<keyword evidence="1 6" id="KW-0645">Protease</keyword>
<dbReference type="GO" id="GO:0046872">
    <property type="term" value="F:metal ion binding"/>
    <property type="evidence" value="ECO:0007669"/>
    <property type="project" value="UniProtKB-UniRule"/>
</dbReference>
<name>A0A9X2PNV0_9BACT</name>
<keyword evidence="5 6" id="KW-0482">Metalloprotease</keyword>
<dbReference type="Proteomes" id="UP001155034">
    <property type="component" value="Unassembled WGS sequence"/>
</dbReference>
<keyword evidence="2 6" id="KW-0479">Metal-binding</keyword>
<evidence type="ECO:0000256" key="5">
    <source>
        <dbReference type="ARBA" id="ARBA00023049"/>
    </source>
</evidence>
<dbReference type="Pfam" id="PF08439">
    <property type="entry name" value="Peptidase_M3_N"/>
    <property type="match status" value="1"/>
</dbReference>
<gene>
    <name evidence="9" type="ORF">GGP82_001755</name>
</gene>
<keyword evidence="4 6" id="KW-0862">Zinc</keyword>
<feature type="domain" description="Peptidase M3A/M3B catalytic" evidence="7">
    <location>
        <begin position="197"/>
        <end position="571"/>
    </location>
</feature>
<comment type="caution">
    <text evidence="9">The sequence shown here is derived from an EMBL/GenBank/DDBJ whole genome shotgun (WGS) entry which is preliminary data.</text>
</comment>
<dbReference type="PANTHER" id="PTHR11804">
    <property type="entry name" value="PROTEASE M3 THIMET OLIGOPEPTIDASE-RELATED"/>
    <property type="match status" value="1"/>
</dbReference>
<organism evidence="9 10">
    <name type="scientific">Salinibacter ruber</name>
    <dbReference type="NCBI Taxonomy" id="146919"/>
    <lineage>
        <taxon>Bacteria</taxon>
        <taxon>Pseudomonadati</taxon>
        <taxon>Rhodothermota</taxon>
        <taxon>Rhodothermia</taxon>
        <taxon>Rhodothermales</taxon>
        <taxon>Salinibacteraceae</taxon>
        <taxon>Salinibacter</taxon>
    </lineage>
</organism>
<reference evidence="9" key="1">
    <citation type="submission" date="2022-08" db="EMBL/GenBank/DDBJ databases">
        <title>Genomic Encyclopedia of Type Strains, Phase V (KMG-V): Genome sequencing to study the core and pangenomes of soil and plant-associated prokaryotes.</title>
        <authorList>
            <person name="Whitman W."/>
        </authorList>
    </citation>
    <scope>NUCLEOTIDE SEQUENCE</scope>
    <source>
        <strain evidence="9">SP2016B</strain>
    </source>
</reference>
<evidence type="ECO:0000259" key="7">
    <source>
        <dbReference type="Pfam" id="PF01432"/>
    </source>
</evidence>
<accession>A0A9X2PNV0</accession>
<sequence>METPDTGADDVRWALDDLYDDPDALEEDLASLEADATAFAEQYRGRIGELGPEALSEALDTLGALQDRLGRAHAYAHLYWTADTNDAERGALRQSVQETVDRIQQRLVFFETEWVALDPERVEDLLGHEALDDYRHYLETEYQRKEHVLSEAEEKVLSEKSITGKNAWTRFFDETLGAARFELDGESLTQEQTLSKLYDPDRTVRREAAHAFTDGLKDHLRTLTYVFNTLLADKASTDRLRDYDHWLEQRNLANEVDDETVDTLIEAVTGRYDLVARFYRLKKQLLDVDELYDYDRYAPIREADSTYEWGDARALVLEAYGDFHPTMAQVARQFFEGDWIDAALVPGKRSGAFSHGTVPSAHPYVLLNYTGKPRDVQTLAHELGHGVHQSLAREQSIFHHGTPLTTAEMASVFGEMLVFQRLMRNEEDPANRLALLVAKIDDTLATVFRQVAMNRFEHRIHTARRNQGELQADQFAEHWMETQRAMFEGSVTLGEHYQHWWSYVPHFLHTPGYVYAYAFGELLVLALYARYESSDGGFADRYLDLLRAGGSDWPHELVGQMGVDLEDEDFWTGGLSHIEALIEEAEALADQTALGSARGNGRARPSS</sequence>